<name>A0A081B7N7_9HYPH</name>
<dbReference type="InterPro" id="IPR050616">
    <property type="entry name" value="CPA3_Na-H_Antiporter_A"/>
</dbReference>
<evidence type="ECO:0000313" key="11">
    <source>
        <dbReference type="Proteomes" id="UP000028702"/>
    </source>
</evidence>
<organism evidence="10 11">
    <name type="scientific">Tepidicaulis marinus</name>
    <dbReference type="NCBI Taxonomy" id="1333998"/>
    <lineage>
        <taxon>Bacteria</taxon>
        <taxon>Pseudomonadati</taxon>
        <taxon>Pseudomonadota</taxon>
        <taxon>Alphaproteobacteria</taxon>
        <taxon>Hyphomicrobiales</taxon>
        <taxon>Parvibaculaceae</taxon>
        <taxon>Tepidicaulis</taxon>
    </lineage>
</organism>
<dbReference type="PANTHER" id="PTHR43373">
    <property type="entry name" value="NA(+)/H(+) ANTIPORTER SUBUNIT"/>
    <property type="match status" value="1"/>
</dbReference>
<reference evidence="10 11" key="1">
    <citation type="submission" date="2014-07" db="EMBL/GenBank/DDBJ databases">
        <title>Tepidicaulis marinum gen. nov., sp. nov., a novel marine bacterium denitrifying nitrate to nitrous oxide strictly under microaerobic conditions.</title>
        <authorList>
            <person name="Takeuchi M."/>
            <person name="Yamagishi T."/>
            <person name="Kamagata Y."/>
            <person name="Oshima K."/>
            <person name="Hattori M."/>
            <person name="Katayama T."/>
            <person name="Hanada S."/>
            <person name="Tamaki H."/>
            <person name="Marumo K."/>
            <person name="Maeda H."/>
            <person name="Nedachi M."/>
            <person name="Iwasaki W."/>
            <person name="Suwa Y."/>
            <person name="Sakata S."/>
        </authorList>
    </citation>
    <scope>NUCLEOTIDE SEQUENCE [LARGE SCALE GENOMIC DNA]</scope>
    <source>
        <strain evidence="10 11">MA2</strain>
    </source>
</reference>
<evidence type="ECO:0000259" key="9">
    <source>
        <dbReference type="Pfam" id="PF20501"/>
    </source>
</evidence>
<feature type="transmembrane region" description="Helical" evidence="7">
    <location>
        <begin position="6"/>
        <end position="21"/>
    </location>
</feature>
<feature type="domain" description="MrpA C-terminal/MbhD" evidence="8">
    <location>
        <begin position="12"/>
        <end position="75"/>
    </location>
</feature>
<dbReference type="RefSeq" id="WP_045442675.1">
    <property type="nucleotide sequence ID" value="NZ_BBIO01000002.1"/>
</dbReference>
<accession>A0A081B7N7</accession>
<dbReference type="Proteomes" id="UP000028702">
    <property type="component" value="Unassembled WGS sequence"/>
</dbReference>
<evidence type="ECO:0000259" key="8">
    <source>
        <dbReference type="Pfam" id="PF13244"/>
    </source>
</evidence>
<evidence type="ECO:0000256" key="2">
    <source>
        <dbReference type="ARBA" id="ARBA00022448"/>
    </source>
</evidence>
<feature type="transmembrane region" description="Helical" evidence="7">
    <location>
        <begin position="53"/>
        <end position="75"/>
    </location>
</feature>
<sequence>MEAFIDIVLFGFLILTAIAIMRLRNLFAVVMLSGVFSLLSAGLFVVMDAVDVAFTEAAVGAGISTVLMLGTMAMTSREEKPPVHNRLFSFAIAVIVGAALIYGTTDMPPFGSPDAPAHQHVGPDYIERTPKEIGVPNVVTAVLASYRGFDTLGEVAVIFTAGIAVIVLLHGRTRPARTARARKKEKDV</sequence>
<evidence type="ECO:0000256" key="3">
    <source>
        <dbReference type="ARBA" id="ARBA00022475"/>
    </source>
</evidence>
<dbReference type="Pfam" id="PF20501">
    <property type="entry name" value="MbhE"/>
    <property type="match status" value="1"/>
</dbReference>
<evidence type="ECO:0000256" key="5">
    <source>
        <dbReference type="ARBA" id="ARBA00022989"/>
    </source>
</evidence>
<dbReference type="PANTHER" id="PTHR43373:SF1">
    <property type="entry name" value="NA(+)_H(+) ANTIPORTER SUBUNIT A"/>
    <property type="match status" value="1"/>
</dbReference>
<feature type="transmembrane region" description="Helical" evidence="7">
    <location>
        <begin position="26"/>
        <end position="47"/>
    </location>
</feature>
<dbReference type="NCBIfam" id="NF009159">
    <property type="entry name" value="PRK12504.1"/>
    <property type="match status" value="1"/>
</dbReference>
<gene>
    <name evidence="10" type="ORF">M2A_0554</name>
</gene>
<proteinExistence type="predicted"/>
<evidence type="ECO:0000256" key="1">
    <source>
        <dbReference type="ARBA" id="ARBA00004651"/>
    </source>
</evidence>
<dbReference type="AlphaFoldDB" id="A0A081B7N7"/>
<evidence type="ECO:0000256" key="6">
    <source>
        <dbReference type="ARBA" id="ARBA00023136"/>
    </source>
</evidence>
<evidence type="ECO:0000256" key="7">
    <source>
        <dbReference type="SAM" id="Phobius"/>
    </source>
</evidence>
<feature type="transmembrane region" description="Helical" evidence="7">
    <location>
        <begin position="155"/>
        <end position="173"/>
    </location>
</feature>
<protein>
    <submittedName>
        <fullName evidence="10">Putative multicomponent Na+-H+ antiporter subunit A</fullName>
    </submittedName>
</protein>
<feature type="domain" description="MrpA C-terminal/MbhE" evidence="9">
    <location>
        <begin position="86"/>
        <end position="181"/>
    </location>
</feature>
<dbReference type="InterPro" id="IPR046806">
    <property type="entry name" value="MrpA_C/MbhE"/>
</dbReference>
<dbReference type="eggNOG" id="COG2111">
    <property type="taxonomic scope" value="Bacteria"/>
</dbReference>
<keyword evidence="2" id="KW-0813">Transport</keyword>
<dbReference type="GO" id="GO:0005886">
    <property type="term" value="C:plasma membrane"/>
    <property type="evidence" value="ECO:0007669"/>
    <property type="project" value="UniProtKB-SubCell"/>
</dbReference>
<keyword evidence="5 7" id="KW-1133">Transmembrane helix</keyword>
<dbReference type="EMBL" id="BBIO01000002">
    <property type="protein sequence ID" value="GAK44055.1"/>
    <property type="molecule type" value="Genomic_DNA"/>
</dbReference>
<keyword evidence="6 7" id="KW-0472">Membrane</keyword>
<evidence type="ECO:0000256" key="4">
    <source>
        <dbReference type="ARBA" id="ARBA00022692"/>
    </source>
</evidence>
<comment type="caution">
    <text evidence="10">The sequence shown here is derived from an EMBL/GenBank/DDBJ whole genome shotgun (WGS) entry which is preliminary data.</text>
</comment>
<keyword evidence="3" id="KW-1003">Cell membrane</keyword>
<keyword evidence="4 7" id="KW-0812">Transmembrane</keyword>
<comment type="subcellular location">
    <subcellularLocation>
        <location evidence="1">Cell membrane</location>
        <topology evidence="1">Multi-pass membrane protein</topology>
    </subcellularLocation>
</comment>
<keyword evidence="11" id="KW-1185">Reference proteome</keyword>
<dbReference type="Pfam" id="PF13244">
    <property type="entry name" value="MbhD"/>
    <property type="match status" value="1"/>
</dbReference>
<feature type="transmembrane region" description="Helical" evidence="7">
    <location>
        <begin position="87"/>
        <end position="105"/>
    </location>
</feature>
<dbReference type="InterPro" id="IPR025383">
    <property type="entry name" value="MrpA_C/MbhD"/>
</dbReference>
<evidence type="ECO:0000313" key="10">
    <source>
        <dbReference type="EMBL" id="GAK44055.1"/>
    </source>
</evidence>
<dbReference type="STRING" id="1333998.M2A_0554"/>